<dbReference type="InterPro" id="IPR033719">
    <property type="entry name" value="NAGS_kin"/>
</dbReference>
<dbReference type="PROSITE" id="PS51186">
    <property type="entry name" value="GNAT"/>
    <property type="match status" value="1"/>
</dbReference>
<dbReference type="Gene3D" id="3.40.1160.10">
    <property type="entry name" value="Acetylglutamate kinase-like"/>
    <property type="match status" value="1"/>
</dbReference>
<comment type="caution">
    <text evidence="10">The sequence shown here is derived from an EMBL/GenBank/DDBJ whole genome shotgun (WGS) entry which is preliminary data.</text>
</comment>
<dbReference type="NCBIfam" id="NF003641">
    <property type="entry name" value="PRK05279.1"/>
    <property type="match status" value="1"/>
</dbReference>
<dbReference type="PANTHER" id="PTHR30602:SF12">
    <property type="entry name" value="AMINO-ACID ACETYLTRANSFERASE NAGS1, CHLOROPLASTIC-RELATED"/>
    <property type="match status" value="1"/>
</dbReference>
<dbReference type="Pfam" id="PF00583">
    <property type="entry name" value="Acetyltransf_1"/>
    <property type="match status" value="1"/>
</dbReference>
<dbReference type="Pfam" id="PF00696">
    <property type="entry name" value="AA_kinase"/>
    <property type="match status" value="1"/>
</dbReference>
<evidence type="ECO:0000259" key="9">
    <source>
        <dbReference type="PROSITE" id="PS51186"/>
    </source>
</evidence>
<dbReference type="Proteomes" id="UP001446205">
    <property type="component" value="Unassembled WGS sequence"/>
</dbReference>
<comment type="miscellaneous">
    <text evidence="8">In bacteria which possess the bifunctional enzyme ornithine acetyltransferase/N-acetylglutamate synthase (ArgJ), ArgA fulfills an anaplerotic role.</text>
</comment>
<dbReference type="CDD" id="cd04237">
    <property type="entry name" value="AAK_NAGS-ABP"/>
    <property type="match status" value="1"/>
</dbReference>
<dbReference type="RefSeq" id="WP_341369921.1">
    <property type="nucleotide sequence ID" value="NZ_JBBPCO010000002.1"/>
</dbReference>
<comment type="similarity">
    <text evidence="2 8">Belongs to the acetyltransferase family. ArgA subfamily.</text>
</comment>
<evidence type="ECO:0000256" key="7">
    <source>
        <dbReference type="ARBA" id="ARBA00048372"/>
    </source>
</evidence>
<dbReference type="InterPro" id="IPR036393">
    <property type="entry name" value="AceGlu_kinase-like_sf"/>
</dbReference>
<evidence type="ECO:0000256" key="2">
    <source>
        <dbReference type="ARBA" id="ARBA00009145"/>
    </source>
</evidence>
<evidence type="ECO:0000256" key="6">
    <source>
        <dbReference type="ARBA" id="ARBA00023315"/>
    </source>
</evidence>
<evidence type="ECO:0000256" key="4">
    <source>
        <dbReference type="ARBA" id="ARBA00022605"/>
    </source>
</evidence>
<dbReference type="InterPro" id="IPR016181">
    <property type="entry name" value="Acyl_CoA_acyltransferase"/>
</dbReference>
<gene>
    <name evidence="8 10" type="primary">argA</name>
    <name evidence="10" type="ORF">WOB96_03675</name>
</gene>
<proteinExistence type="inferred from homology"/>
<feature type="domain" description="N-acetyltransferase" evidence="9">
    <location>
        <begin position="292"/>
        <end position="431"/>
    </location>
</feature>
<reference evidence="10 11" key="1">
    <citation type="submission" date="2024-04" db="EMBL/GenBank/DDBJ databases">
        <authorList>
            <person name="Abashina T."/>
            <person name="Shaikin A."/>
        </authorList>
    </citation>
    <scope>NUCLEOTIDE SEQUENCE [LARGE SCALE GENOMIC DNA]</scope>
    <source>
        <strain evidence="10 11">AAFK</strain>
    </source>
</reference>
<evidence type="ECO:0000256" key="5">
    <source>
        <dbReference type="ARBA" id="ARBA00022679"/>
    </source>
</evidence>
<accession>A0ABU9D6B3</accession>
<dbReference type="InterPro" id="IPR010167">
    <property type="entry name" value="NH2A_AcTrfase"/>
</dbReference>
<comment type="pathway">
    <text evidence="1 8">Amino-acid biosynthesis; L-arginine biosynthesis; N(2)-acetyl-L-ornithine from L-glutamate: step 1/4.</text>
</comment>
<name>A0ABU9D6B3_9PROT</name>
<keyword evidence="6 8" id="KW-0012">Acyltransferase</keyword>
<dbReference type="InterPro" id="IPR001048">
    <property type="entry name" value="Asp/Glu/Uridylate_kinase"/>
</dbReference>
<evidence type="ECO:0000256" key="8">
    <source>
        <dbReference type="HAMAP-Rule" id="MF_01105"/>
    </source>
</evidence>
<keyword evidence="11" id="KW-1185">Reference proteome</keyword>
<evidence type="ECO:0000256" key="3">
    <source>
        <dbReference type="ARBA" id="ARBA00022571"/>
    </source>
</evidence>
<dbReference type="CDD" id="cd04301">
    <property type="entry name" value="NAT_SF"/>
    <property type="match status" value="1"/>
</dbReference>
<evidence type="ECO:0000313" key="10">
    <source>
        <dbReference type="EMBL" id="MEK8088856.1"/>
    </source>
</evidence>
<organism evidence="10 11">
    <name type="scientific">Thermithiobacillus plumbiphilus</name>
    <dbReference type="NCBI Taxonomy" id="1729899"/>
    <lineage>
        <taxon>Bacteria</taxon>
        <taxon>Pseudomonadati</taxon>
        <taxon>Pseudomonadota</taxon>
        <taxon>Acidithiobacillia</taxon>
        <taxon>Acidithiobacillales</taxon>
        <taxon>Thermithiobacillaceae</taxon>
        <taxon>Thermithiobacillus</taxon>
    </lineage>
</organism>
<dbReference type="SUPFAM" id="SSF55729">
    <property type="entry name" value="Acyl-CoA N-acyltransferases (Nat)"/>
    <property type="match status" value="1"/>
</dbReference>
<dbReference type="GO" id="GO:0016746">
    <property type="term" value="F:acyltransferase activity"/>
    <property type="evidence" value="ECO:0007669"/>
    <property type="project" value="UniProtKB-KW"/>
</dbReference>
<dbReference type="EMBL" id="JBBPCO010000002">
    <property type="protein sequence ID" value="MEK8088856.1"/>
    <property type="molecule type" value="Genomic_DNA"/>
</dbReference>
<evidence type="ECO:0000256" key="1">
    <source>
        <dbReference type="ARBA" id="ARBA00004925"/>
    </source>
</evidence>
<dbReference type="SUPFAM" id="SSF53633">
    <property type="entry name" value="Carbamate kinase-like"/>
    <property type="match status" value="1"/>
</dbReference>
<comment type="catalytic activity">
    <reaction evidence="7 8">
        <text>L-glutamate + acetyl-CoA = N-acetyl-L-glutamate + CoA + H(+)</text>
        <dbReference type="Rhea" id="RHEA:24292"/>
        <dbReference type="ChEBI" id="CHEBI:15378"/>
        <dbReference type="ChEBI" id="CHEBI:29985"/>
        <dbReference type="ChEBI" id="CHEBI:44337"/>
        <dbReference type="ChEBI" id="CHEBI:57287"/>
        <dbReference type="ChEBI" id="CHEBI:57288"/>
        <dbReference type="EC" id="2.3.1.1"/>
    </reaction>
</comment>
<dbReference type="PIRSF" id="PIRSF000423">
    <property type="entry name" value="ArgA"/>
    <property type="match status" value="1"/>
</dbReference>
<dbReference type="Gene3D" id="3.40.630.30">
    <property type="match status" value="1"/>
</dbReference>
<keyword evidence="3 8" id="KW-0055">Arginine biosynthesis</keyword>
<protein>
    <recommendedName>
        <fullName evidence="8">Amino-acid acetyltransferase</fullName>
        <ecNumber evidence="8">2.3.1.1</ecNumber>
    </recommendedName>
    <alternativeName>
        <fullName evidence="8">N-acetylglutamate synthase</fullName>
        <shortName evidence="8">AGS</shortName>
        <shortName evidence="8">NAGS</shortName>
    </alternativeName>
</protein>
<keyword evidence="5 8" id="KW-0808">Transferase</keyword>
<dbReference type="InterPro" id="IPR000182">
    <property type="entry name" value="GNAT_dom"/>
</dbReference>
<dbReference type="HAMAP" id="MF_01105">
    <property type="entry name" value="N_acetyl_glu_synth"/>
    <property type="match status" value="1"/>
</dbReference>
<keyword evidence="4 8" id="KW-0028">Amino-acid biosynthesis</keyword>
<dbReference type="NCBIfam" id="TIGR01890">
    <property type="entry name" value="N-Ac-Glu-synth"/>
    <property type="match status" value="1"/>
</dbReference>
<dbReference type="EC" id="2.3.1.1" evidence="8"/>
<keyword evidence="8" id="KW-0963">Cytoplasm</keyword>
<comment type="subcellular location">
    <subcellularLocation>
        <location evidence="8">Cytoplasm</location>
    </subcellularLocation>
</comment>
<sequence length="439" mass="48480">MIKDLQQYIGWFRESSPYIHRFRNQTFVIAFGGEVVSDDHMHRLAQDIALLNSLGINIVLVHGAGPQIDELLARFRLTTERSQGRRITDAAALPVVRMAIGAVRLEIEAALSQGLANSPMEGAKVRICSGNFVLARPLGVLDGVDFQHTGQVRRIDASAIRQHLALDEIVLLSPLGFSTTGEIFNIGVEDIAREAAVALNAAKLIFLTDEPGLPDSNGNLQRQLIASDVPAYLDSQPELPESLRNHVQTALRACNQGVSRVHIVSRHMDGALLLELFSRDGCGTLISSDPFENIRPAGIQDVGGILDLIEPLEAAGVLVKRSREMLEMEIGNFIVVERDQQVIACAALVAYPQEGLGELSCLAVHEDYRRQGRAESLLQYMVRKARSEGLKGLFVLTTQTAHWFLERGFVPAEIDTLPMPRQQLYNFQRRSKVFIKPLA</sequence>
<evidence type="ECO:0000313" key="11">
    <source>
        <dbReference type="Proteomes" id="UP001446205"/>
    </source>
</evidence>
<dbReference type="PANTHER" id="PTHR30602">
    <property type="entry name" value="AMINO-ACID ACETYLTRANSFERASE"/>
    <property type="match status" value="1"/>
</dbReference>